<reference evidence="3" key="1">
    <citation type="submission" date="2020-05" db="EMBL/GenBank/DDBJ databases">
        <title>Frigoriglobus tundricola gen. nov., sp. nov., a psychrotolerant cellulolytic planctomycete of the family Gemmataceae with two divergent copies of 16S rRNA gene.</title>
        <authorList>
            <person name="Kulichevskaya I.S."/>
            <person name="Ivanova A.A."/>
            <person name="Naumoff D.G."/>
            <person name="Beletsky A.V."/>
            <person name="Rijpstra W.I.C."/>
            <person name="Sinninghe Damste J.S."/>
            <person name="Mardanov A.V."/>
            <person name="Ravin N.V."/>
            <person name="Dedysh S.N."/>
        </authorList>
    </citation>
    <scope>NUCLEOTIDE SEQUENCE [LARGE SCALE GENOMIC DNA]</scope>
    <source>
        <strain evidence="3">PL17</strain>
    </source>
</reference>
<dbReference type="EMBL" id="CP053452">
    <property type="protein sequence ID" value="QJX00843.1"/>
    <property type="molecule type" value="Genomic_DNA"/>
</dbReference>
<organism evidence="2 3">
    <name type="scientific">Frigoriglobus tundricola</name>
    <dbReference type="NCBI Taxonomy" id="2774151"/>
    <lineage>
        <taxon>Bacteria</taxon>
        <taxon>Pseudomonadati</taxon>
        <taxon>Planctomycetota</taxon>
        <taxon>Planctomycetia</taxon>
        <taxon>Gemmatales</taxon>
        <taxon>Gemmataceae</taxon>
        <taxon>Frigoriglobus</taxon>
    </lineage>
</organism>
<feature type="chain" id="PRO_5026962622" evidence="1">
    <location>
        <begin position="21"/>
        <end position="226"/>
    </location>
</feature>
<evidence type="ECO:0000256" key="1">
    <source>
        <dbReference type="SAM" id="SignalP"/>
    </source>
</evidence>
<dbReference type="RefSeq" id="WP_171475508.1">
    <property type="nucleotide sequence ID" value="NZ_CP053452.2"/>
</dbReference>
<sequence length="226" mass="23725">MLRTTGAAALLAAAALTAHAHFVFVVPDSKDPARAVVVFSEDLEVDENVSMDKVSGLKLTCRDGAGKDTAVGHKTGKHELTATVPGTGPRVVFGSVHYGVLQKGDAKPYLLAYHPKAIIGAVPADKVVIGDKVLPVELVPVASGSDVRFRFLAAGKPVADAEVTVLKPDGGKTKTKTNTDGLTEAFAEKGRYGAWARTVVAGAGELGGKKYDETRHYATLVTEYQK</sequence>
<dbReference type="Proteomes" id="UP000503447">
    <property type="component" value="Chromosome"/>
</dbReference>
<feature type="signal peptide" evidence="1">
    <location>
        <begin position="1"/>
        <end position="20"/>
    </location>
</feature>
<dbReference type="KEGG" id="ftj:FTUN_8481"/>
<keyword evidence="3" id="KW-1185">Reference proteome</keyword>
<accession>A0A6M5Z6I4</accession>
<gene>
    <name evidence="2" type="ORF">FTUN_8481</name>
</gene>
<keyword evidence="1" id="KW-0732">Signal</keyword>
<proteinExistence type="predicted"/>
<evidence type="ECO:0000313" key="2">
    <source>
        <dbReference type="EMBL" id="QJX00843.1"/>
    </source>
</evidence>
<name>A0A6M5Z6I4_9BACT</name>
<dbReference type="AlphaFoldDB" id="A0A6M5Z6I4"/>
<protein>
    <submittedName>
        <fullName evidence="2">Ring canal kelch-like protein</fullName>
    </submittedName>
</protein>
<evidence type="ECO:0000313" key="3">
    <source>
        <dbReference type="Proteomes" id="UP000503447"/>
    </source>
</evidence>